<evidence type="ECO:0000313" key="2">
    <source>
        <dbReference type="EMBL" id="SPD19197.1"/>
    </source>
</evidence>
<reference evidence="2" key="1">
    <citation type="submission" date="2018-02" db="EMBL/GenBank/DDBJ databases">
        <authorList>
            <person name="Cohen D.B."/>
            <person name="Kent A.D."/>
        </authorList>
    </citation>
    <scope>NUCLEOTIDE SEQUENCE</scope>
</reference>
<dbReference type="InterPro" id="IPR012337">
    <property type="entry name" value="RNaseH-like_sf"/>
</dbReference>
<protein>
    <recommendedName>
        <fullName evidence="1">Integrase catalytic domain-containing protein</fullName>
    </recommendedName>
</protein>
<proteinExistence type="predicted"/>
<gene>
    <name evidence="2" type="ORF">FSB_LOCUS47079</name>
</gene>
<dbReference type="InterPro" id="IPR050951">
    <property type="entry name" value="Retrovirus_Pol_polyprotein"/>
</dbReference>
<dbReference type="Gene3D" id="3.30.420.10">
    <property type="entry name" value="Ribonuclease H-like superfamily/Ribonuclease H"/>
    <property type="match status" value="1"/>
</dbReference>
<dbReference type="InterPro" id="IPR001584">
    <property type="entry name" value="Integrase_cat-core"/>
</dbReference>
<dbReference type="PANTHER" id="PTHR37984:SF15">
    <property type="entry name" value="INTEGRASE CATALYTIC DOMAIN-CONTAINING PROTEIN"/>
    <property type="match status" value="1"/>
</dbReference>
<sequence>MSSSDSGQITKYVHFLSLAHPYTTAKVASLFMQNVFKLHRLPSSIVSDKDTAFTSTFWQELFTRQGTDLAMSTAYHPQTDGQTEVVNRSLEQYLRAFVADKTSQWVNWLPLVEYWFNTNYHTSTKNTPFKAFYGYPPPRLLEYILGTTQVEAVDNYLYTRQQALSLLETNLVAAQERMKLQADKNRTERKF</sequence>
<feature type="domain" description="Integrase catalytic" evidence="1">
    <location>
        <begin position="1"/>
        <end position="136"/>
    </location>
</feature>
<dbReference type="GO" id="GO:0015074">
    <property type="term" value="P:DNA integration"/>
    <property type="evidence" value="ECO:0007669"/>
    <property type="project" value="InterPro"/>
</dbReference>
<dbReference type="PROSITE" id="PS50994">
    <property type="entry name" value="INTEGRASE"/>
    <property type="match status" value="1"/>
</dbReference>
<dbReference type="SUPFAM" id="SSF53098">
    <property type="entry name" value="Ribonuclease H-like"/>
    <property type="match status" value="1"/>
</dbReference>
<dbReference type="GO" id="GO:0003676">
    <property type="term" value="F:nucleic acid binding"/>
    <property type="evidence" value="ECO:0007669"/>
    <property type="project" value="InterPro"/>
</dbReference>
<dbReference type="EMBL" id="OIVN01004779">
    <property type="protein sequence ID" value="SPD19197.1"/>
    <property type="molecule type" value="Genomic_DNA"/>
</dbReference>
<evidence type="ECO:0000259" key="1">
    <source>
        <dbReference type="PROSITE" id="PS50994"/>
    </source>
</evidence>
<dbReference type="PANTHER" id="PTHR37984">
    <property type="entry name" value="PROTEIN CBG26694"/>
    <property type="match status" value="1"/>
</dbReference>
<organism evidence="2">
    <name type="scientific">Fagus sylvatica</name>
    <name type="common">Beechnut</name>
    <dbReference type="NCBI Taxonomy" id="28930"/>
    <lineage>
        <taxon>Eukaryota</taxon>
        <taxon>Viridiplantae</taxon>
        <taxon>Streptophyta</taxon>
        <taxon>Embryophyta</taxon>
        <taxon>Tracheophyta</taxon>
        <taxon>Spermatophyta</taxon>
        <taxon>Magnoliopsida</taxon>
        <taxon>eudicotyledons</taxon>
        <taxon>Gunneridae</taxon>
        <taxon>Pentapetalae</taxon>
        <taxon>rosids</taxon>
        <taxon>fabids</taxon>
        <taxon>Fagales</taxon>
        <taxon>Fagaceae</taxon>
        <taxon>Fagus</taxon>
    </lineage>
</organism>
<dbReference type="AlphaFoldDB" id="A0A2N9HZC5"/>
<name>A0A2N9HZC5_FAGSY</name>
<dbReference type="InterPro" id="IPR036397">
    <property type="entry name" value="RNaseH_sf"/>
</dbReference>
<accession>A0A2N9HZC5</accession>